<keyword evidence="4 6" id="KW-1133">Transmembrane helix</keyword>
<evidence type="ECO:0000256" key="6">
    <source>
        <dbReference type="SAM" id="Phobius"/>
    </source>
</evidence>
<feature type="transmembrane region" description="Helical" evidence="6">
    <location>
        <begin position="357"/>
        <end position="377"/>
    </location>
</feature>
<evidence type="ECO:0000256" key="2">
    <source>
        <dbReference type="ARBA" id="ARBA00022475"/>
    </source>
</evidence>
<sequence>MLIKKKLESAFKTGFFHLFGTLLLVQVLAFGLKISLGHWLNTEDFARASLLIETNNLLATLMALGLPTAMIRYGLSENRLDDYLSGTLRLFSLLALVVSIGFLGINALVPLFTDPLTQTWVVYSLWAAPGLALFSYLINWLSAKKQAKERALVVLGQRALYALCLGIGAFLGALKGAVLGLLCQGLILPFLLLGRYRKAALGPHVPIKKRALLRFSGIDSLSHLAGFIAPFWILWASERGLAHLEEVSWLAMAFSFSVVAKFFFASLYNVAFPYLMEKREKRAFSRFLWLLIGLGLVMGLLVMGFGFTLLPWLIGWLLPAKFLASVPLLGWLLLAECLIGLSLIYEMALESLAAVRIKAGALLSGLLVMSLVLYPAMENAGALGLAQAFLIFAVVRLTLAGLGTHGLLALKQEDNLR</sequence>
<comment type="subcellular location">
    <subcellularLocation>
        <location evidence="1">Cell membrane</location>
        <topology evidence="1">Multi-pass membrane protein</topology>
    </subcellularLocation>
</comment>
<organism evidence="7 8">
    <name type="scientific">Candidatus Lambdaproteobacteria bacterium RIFOXYD2_FULL_50_16</name>
    <dbReference type="NCBI Taxonomy" id="1817772"/>
    <lineage>
        <taxon>Bacteria</taxon>
        <taxon>Pseudomonadati</taxon>
        <taxon>Pseudomonadota</taxon>
        <taxon>Candidatus Lambdaproteobacteria</taxon>
    </lineage>
</organism>
<gene>
    <name evidence="7" type="ORF">A2527_06990</name>
</gene>
<evidence type="ECO:0000256" key="3">
    <source>
        <dbReference type="ARBA" id="ARBA00022692"/>
    </source>
</evidence>
<evidence type="ECO:0008006" key="9">
    <source>
        <dbReference type="Google" id="ProtNLM"/>
    </source>
</evidence>
<keyword evidence="3 6" id="KW-0812">Transmembrane</keyword>
<reference evidence="7 8" key="1">
    <citation type="journal article" date="2016" name="Nat. Commun.">
        <title>Thousands of microbial genomes shed light on interconnected biogeochemical processes in an aquifer system.</title>
        <authorList>
            <person name="Anantharaman K."/>
            <person name="Brown C.T."/>
            <person name="Hug L.A."/>
            <person name="Sharon I."/>
            <person name="Castelle C.J."/>
            <person name="Probst A.J."/>
            <person name="Thomas B.C."/>
            <person name="Singh A."/>
            <person name="Wilkins M.J."/>
            <person name="Karaoz U."/>
            <person name="Brodie E.L."/>
            <person name="Williams K.H."/>
            <person name="Hubbard S.S."/>
            <person name="Banfield J.F."/>
        </authorList>
    </citation>
    <scope>NUCLEOTIDE SEQUENCE [LARGE SCALE GENOMIC DNA]</scope>
</reference>
<keyword evidence="2" id="KW-1003">Cell membrane</keyword>
<dbReference type="PANTHER" id="PTHR30250:SF11">
    <property type="entry name" value="O-ANTIGEN TRANSPORTER-RELATED"/>
    <property type="match status" value="1"/>
</dbReference>
<proteinExistence type="predicted"/>
<feature type="transmembrane region" description="Helical" evidence="6">
    <location>
        <begin position="287"/>
        <end position="310"/>
    </location>
</feature>
<dbReference type="GO" id="GO:0005886">
    <property type="term" value="C:plasma membrane"/>
    <property type="evidence" value="ECO:0007669"/>
    <property type="project" value="UniProtKB-SubCell"/>
</dbReference>
<dbReference type="STRING" id="1817772.A2527_06990"/>
<dbReference type="Proteomes" id="UP000178449">
    <property type="component" value="Unassembled WGS sequence"/>
</dbReference>
<feature type="transmembrane region" description="Helical" evidence="6">
    <location>
        <begin position="87"/>
        <end position="108"/>
    </location>
</feature>
<evidence type="ECO:0000256" key="5">
    <source>
        <dbReference type="ARBA" id="ARBA00023136"/>
    </source>
</evidence>
<keyword evidence="5 6" id="KW-0472">Membrane</keyword>
<evidence type="ECO:0000256" key="4">
    <source>
        <dbReference type="ARBA" id="ARBA00022989"/>
    </source>
</evidence>
<evidence type="ECO:0000256" key="1">
    <source>
        <dbReference type="ARBA" id="ARBA00004651"/>
    </source>
</evidence>
<evidence type="ECO:0000313" key="8">
    <source>
        <dbReference type="Proteomes" id="UP000178449"/>
    </source>
</evidence>
<feature type="transmembrane region" description="Helical" evidence="6">
    <location>
        <begin position="389"/>
        <end position="410"/>
    </location>
</feature>
<name>A0A1F6GBT4_9PROT</name>
<feature type="transmembrane region" description="Helical" evidence="6">
    <location>
        <begin position="247"/>
        <end position="275"/>
    </location>
</feature>
<feature type="transmembrane region" description="Helical" evidence="6">
    <location>
        <begin position="215"/>
        <end position="235"/>
    </location>
</feature>
<accession>A0A1F6GBT4</accession>
<feature type="transmembrane region" description="Helical" evidence="6">
    <location>
        <begin position="151"/>
        <end position="171"/>
    </location>
</feature>
<dbReference type="AlphaFoldDB" id="A0A1F6GBT4"/>
<protein>
    <recommendedName>
        <fullName evidence="9">Polysaccharide biosynthesis protein C-terminal domain-containing protein</fullName>
    </recommendedName>
</protein>
<dbReference type="EMBL" id="MFNE01000020">
    <property type="protein sequence ID" value="OGG95564.1"/>
    <property type="molecule type" value="Genomic_DNA"/>
</dbReference>
<feature type="transmembrane region" description="Helical" evidence="6">
    <location>
        <begin position="120"/>
        <end position="139"/>
    </location>
</feature>
<feature type="transmembrane region" description="Helical" evidence="6">
    <location>
        <begin position="57"/>
        <end position="75"/>
    </location>
</feature>
<dbReference type="InterPro" id="IPR050833">
    <property type="entry name" value="Poly_Biosynth_Transport"/>
</dbReference>
<feature type="transmembrane region" description="Helical" evidence="6">
    <location>
        <begin position="322"/>
        <end position="345"/>
    </location>
</feature>
<dbReference type="PANTHER" id="PTHR30250">
    <property type="entry name" value="PST FAMILY PREDICTED COLANIC ACID TRANSPORTER"/>
    <property type="match status" value="1"/>
</dbReference>
<feature type="transmembrane region" description="Helical" evidence="6">
    <location>
        <begin position="177"/>
        <end position="194"/>
    </location>
</feature>
<evidence type="ECO:0000313" key="7">
    <source>
        <dbReference type="EMBL" id="OGG95564.1"/>
    </source>
</evidence>
<comment type="caution">
    <text evidence="7">The sequence shown here is derived from an EMBL/GenBank/DDBJ whole genome shotgun (WGS) entry which is preliminary data.</text>
</comment>